<protein>
    <submittedName>
        <fullName evidence="5">S-phase kinase-associated protein 1</fullName>
    </submittedName>
</protein>
<keyword evidence="5" id="KW-0418">Kinase</keyword>
<evidence type="ECO:0000256" key="1">
    <source>
        <dbReference type="ARBA" id="ARBA00009993"/>
    </source>
</evidence>
<evidence type="ECO:0000313" key="5">
    <source>
        <dbReference type="EMBL" id="VDI61763.1"/>
    </source>
</evidence>
<dbReference type="Pfam" id="PF03931">
    <property type="entry name" value="Skp1_POZ"/>
    <property type="match status" value="1"/>
</dbReference>
<dbReference type="SMART" id="SM00512">
    <property type="entry name" value="Skp1"/>
    <property type="match status" value="1"/>
</dbReference>
<dbReference type="InterPro" id="IPR036296">
    <property type="entry name" value="SKP1-like_dim_sf"/>
</dbReference>
<keyword evidence="6" id="KW-1185">Reference proteome</keyword>
<dbReference type="FunFam" id="3.30.710.10:FF:000026">
    <property type="entry name" value="E3 ubiquitin ligase complex SCF subunit"/>
    <property type="match status" value="1"/>
</dbReference>
<dbReference type="InterPro" id="IPR016072">
    <property type="entry name" value="Skp1_comp_dimer"/>
</dbReference>
<dbReference type="Pfam" id="PF01466">
    <property type="entry name" value="Skp1"/>
    <property type="match status" value="1"/>
</dbReference>
<dbReference type="SUPFAM" id="SSF81382">
    <property type="entry name" value="Skp1 dimerisation domain-like"/>
    <property type="match status" value="1"/>
</dbReference>
<dbReference type="PANTHER" id="PTHR11165">
    <property type="entry name" value="SKP1"/>
    <property type="match status" value="1"/>
</dbReference>
<name>A0A8B6GBX1_MYTGA</name>
<organism evidence="5 6">
    <name type="scientific">Mytilus galloprovincialis</name>
    <name type="common">Mediterranean mussel</name>
    <dbReference type="NCBI Taxonomy" id="29158"/>
    <lineage>
        <taxon>Eukaryota</taxon>
        <taxon>Metazoa</taxon>
        <taxon>Spiralia</taxon>
        <taxon>Lophotrochozoa</taxon>
        <taxon>Mollusca</taxon>
        <taxon>Bivalvia</taxon>
        <taxon>Autobranchia</taxon>
        <taxon>Pteriomorphia</taxon>
        <taxon>Mytilida</taxon>
        <taxon>Mytiloidea</taxon>
        <taxon>Mytilidae</taxon>
        <taxon>Mytilinae</taxon>
        <taxon>Mytilus</taxon>
    </lineage>
</organism>
<reference evidence="5" key="1">
    <citation type="submission" date="2018-11" db="EMBL/GenBank/DDBJ databases">
        <authorList>
            <person name="Alioto T."/>
            <person name="Alioto T."/>
        </authorList>
    </citation>
    <scope>NUCLEOTIDE SEQUENCE</scope>
</reference>
<evidence type="ECO:0000259" key="4">
    <source>
        <dbReference type="Pfam" id="PF03931"/>
    </source>
</evidence>
<feature type="domain" description="SKP1 component dimerisation" evidence="3">
    <location>
        <begin position="154"/>
        <end position="200"/>
    </location>
</feature>
<dbReference type="Gene3D" id="3.30.710.10">
    <property type="entry name" value="Potassium Channel Kv1.1, Chain A"/>
    <property type="match status" value="1"/>
</dbReference>
<dbReference type="GO" id="GO:0016301">
    <property type="term" value="F:kinase activity"/>
    <property type="evidence" value="ECO:0007669"/>
    <property type="project" value="UniProtKB-KW"/>
</dbReference>
<evidence type="ECO:0000313" key="6">
    <source>
        <dbReference type="Proteomes" id="UP000596742"/>
    </source>
</evidence>
<dbReference type="Proteomes" id="UP000596742">
    <property type="component" value="Unassembled WGS sequence"/>
</dbReference>
<keyword evidence="5" id="KW-0808">Transferase</keyword>
<sequence length="202" mass="23036">MSDHRTVGLTDCRTIGLSDYWIVGISGCRIIATLPLDQRAENLPQIKLETYEKEVFEIDLDIAKKFGKLVPVLQELLNDDKPLTIKTINSGTLKKIITWCTYHKDDPLPPEDDDNRMKHSTEEVSSWDDKFLQEDGQAALFDLISAAHTLDIDGLLDVACKVVATMIKGKAPEEIRKVFNIKNDFTQQEEDQVRKENDWCED</sequence>
<dbReference type="SUPFAM" id="SSF54695">
    <property type="entry name" value="POZ domain"/>
    <property type="match status" value="1"/>
</dbReference>
<accession>A0A8B6GBX1</accession>
<dbReference type="InterPro" id="IPR016073">
    <property type="entry name" value="Skp1_comp_POZ"/>
</dbReference>
<proteinExistence type="inferred from homology"/>
<dbReference type="InterPro" id="IPR001232">
    <property type="entry name" value="SKP1-like"/>
</dbReference>
<evidence type="ECO:0000259" key="3">
    <source>
        <dbReference type="Pfam" id="PF01466"/>
    </source>
</evidence>
<dbReference type="EMBL" id="UYJE01008175">
    <property type="protein sequence ID" value="VDI61763.1"/>
    <property type="molecule type" value="Genomic_DNA"/>
</dbReference>
<dbReference type="GO" id="GO:0006511">
    <property type="term" value="P:ubiquitin-dependent protein catabolic process"/>
    <property type="evidence" value="ECO:0007669"/>
    <property type="project" value="InterPro"/>
</dbReference>
<dbReference type="InterPro" id="IPR016897">
    <property type="entry name" value="SKP1"/>
</dbReference>
<dbReference type="InterPro" id="IPR011333">
    <property type="entry name" value="SKP1/BTB/POZ_sf"/>
</dbReference>
<dbReference type="AlphaFoldDB" id="A0A8B6GBX1"/>
<dbReference type="OrthoDB" id="2342932at2759"/>
<comment type="similarity">
    <text evidence="1">Belongs to the SKP1 family.</text>
</comment>
<evidence type="ECO:0000256" key="2">
    <source>
        <dbReference type="ARBA" id="ARBA00022786"/>
    </source>
</evidence>
<comment type="caution">
    <text evidence="5">The sequence shown here is derived from an EMBL/GenBank/DDBJ whole genome shotgun (WGS) entry which is preliminary data.</text>
</comment>
<feature type="domain" description="SKP1 component POZ" evidence="4">
    <location>
        <begin position="45"/>
        <end position="105"/>
    </location>
</feature>
<gene>
    <name evidence="5" type="ORF">MGAL_10B079707</name>
</gene>
<keyword evidence="2" id="KW-0833">Ubl conjugation pathway</keyword>